<dbReference type="STRING" id="551991.SAMN05192529_13818"/>
<evidence type="ECO:0000256" key="1">
    <source>
        <dbReference type="SAM" id="Phobius"/>
    </source>
</evidence>
<evidence type="ECO:0000313" key="3">
    <source>
        <dbReference type="Proteomes" id="UP000199041"/>
    </source>
</evidence>
<dbReference type="Proteomes" id="UP000199041">
    <property type="component" value="Unassembled WGS sequence"/>
</dbReference>
<gene>
    <name evidence="2" type="ORF">SAMN05192529_13818</name>
</gene>
<feature type="transmembrane region" description="Helical" evidence="1">
    <location>
        <begin position="63"/>
        <end position="82"/>
    </location>
</feature>
<organism evidence="2 3">
    <name type="scientific">Arachidicoccus rhizosphaerae</name>
    <dbReference type="NCBI Taxonomy" id="551991"/>
    <lineage>
        <taxon>Bacteria</taxon>
        <taxon>Pseudomonadati</taxon>
        <taxon>Bacteroidota</taxon>
        <taxon>Chitinophagia</taxon>
        <taxon>Chitinophagales</taxon>
        <taxon>Chitinophagaceae</taxon>
        <taxon>Arachidicoccus</taxon>
    </lineage>
</organism>
<accession>A0A1H4CXC8</accession>
<keyword evidence="1" id="KW-1133">Transmembrane helix</keyword>
<dbReference type="AlphaFoldDB" id="A0A1H4CXC8"/>
<name>A0A1H4CXC8_9BACT</name>
<evidence type="ECO:0000313" key="2">
    <source>
        <dbReference type="EMBL" id="SEA64762.1"/>
    </source>
</evidence>
<keyword evidence="1" id="KW-0812">Transmembrane</keyword>
<reference evidence="2 3" key="1">
    <citation type="submission" date="2016-10" db="EMBL/GenBank/DDBJ databases">
        <authorList>
            <person name="de Groot N.N."/>
        </authorList>
    </citation>
    <scope>NUCLEOTIDE SEQUENCE [LARGE SCALE GENOMIC DNA]</scope>
    <source>
        <strain evidence="2 3">Vu-144</strain>
    </source>
</reference>
<keyword evidence="3" id="KW-1185">Reference proteome</keyword>
<protein>
    <recommendedName>
        <fullName evidence="4">Molybdenum ABC transporter permease</fullName>
    </recommendedName>
</protein>
<keyword evidence="1" id="KW-0472">Membrane</keyword>
<evidence type="ECO:0008006" key="4">
    <source>
        <dbReference type="Google" id="ProtNLM"/>
    </source>
</evidence>
<dbReference type="EMBL" id="FNQY01000038">
    <property type="protein sequence ID" value="SEA64762.1"/>
    <property type="molecule type" value="Genomic_DNA"/>
</dbReference>
<feature type="transmembrane region" description="Helical" evidence="1">
    <location>
        <begin position="6"/>
        <end position="30"/>
    </location>
</feature>
<proteinExistence type="predicted"/>
<sequence length="107" mass="11855">MLHQENLAIVASASKAGGLLLIILGGLITYHVGKRRFKRRNQFGLEVYESFESASISGCYNKIMRLAGIGCIFLGIILFLTGKFTQHIKVQQPVTKQHQRGQSHSSP</sequence>